<dbReference type="EC" id="2.7.1.158" evidence="1 6"/>
<comment type="caution">
    <text evidence="7">The sequence shown here is derived from an EMBL/GenBank/DDBJ whole genome shotgun (WGS) entry which is preliminary data.</text>
</comment>
<dbReference type="GO" id="GO:0035299">
    <property type="term" value="F:inositol-1,3,4,5,6-pentakisphosphate 2-kinase activity"/>
    <property type="evidence" value="ECO:0007669"/>
    <property type="project" value="UniProtKB-EC"/>
</dbReference>
<comment type="catalytic activity">
    <reaction evidence="6">
        <text>1D-myo-inositol 1,3,4,5,6-pentakisphosphate + ATP = 1D-myo-inositol hexakisphosphate + ADP + H(+)</text>
        <dbReference type="Rhea" id="RHEA:20313"/>
        <dbReference type="ChEBI" id="CHEBI:15378"/>
        <dbReference type="ChEBI" id="CHEBI:30616"/>
        <dbReference type="ChEBI" id="CHEBI:57733"/>
        <dbReference type="ChEBI" id="CHEBI:58130"/>
        <dbReference type="ChEBI" id="CHEBI:456216"/>
        <dbReference type="EC" id="2.7.1.158"/>
    </reaction>
</comment>
<evidence type="ECO:0000256" key="1">
    <source>
        <dbReference type="ARBA" id="ARBA00012023"/>
    </source>
</evidence>
<evidence type="ECO:0000256" key="6">
    <source>
        <dbReference type="RuleBase" id="RU364126"/>
    </source>
</evidence>
<protein>
    <recommendedName>
        <fullName evidence="1 6">Inositol-pentakisphosphate 2-kinase</fullName>
        <ecNumber evidence="1 6">2.7.1.158</ecNumber>
    </recommendedName>
</protein>
<dbReference type="Proteomes" id="UP000835052">
    <property type="component" value="Unassembled WGS sequence"/>
</dbReference>
<keyword evidence="5 6" id="KW-0067">ATP-binding</keyword>
<dbReference type="InterPro" id="IPR009286">
    <property type="entry name" value="Ins_P5_2-kin"/>
</dbReference>
<dbReference type="AlphaFoldDB" id="A0A8S1HLH1"/>
<accession>A0A8S1HLH1</accession>
<dbReference type="GO" id="GO:0032958">
    <property type="term" value="P:inositol phosphate biosynthetic process"/>
    <property type="evidence" value="ECO:0007669"/>
    <property type="project" value="TreeGrafter"/>
</dbReference>
<dbReference type="GO" id="GO:0005524">
    <property type="term" value="F:ATP binding"/>
    <property type="evidence" value="ECO:0007669"/>
    <property type="project" value="UniProtKB-KW"/>
</dbReference>
<dbReference type="Pfam" id="PF06090">
    <property type="entry name" value="Ins_P5_2-kin"/>
    <property type="match status" value="1"/>
</dbReference>
<keyword evidence="4 6" id="KW-0418">Kinase</keyword>
<evidence type="ECO:0000256" key="5">
    <source>
        <dbReference type="ARBA" id="ARBA00022840"/>
    </source>
</evidence>
<evidence type="ECO:0000313" key="7">
    <source>
        <dbReference type="EMBL" id="CAD6195838.1"/>
    </source>
</evidence>
<organism evidence="7 8">
    <name type="scientific">Caenorhabditis auriculariae</name>
    <dbReference type="NCBI Taxonomy" id="2777116"/>
    <lineage>
        <taxon>Eukaryota</taxon>
        <taxon>Metazoa</taxon>
        <taxon>Ecdysozoa</taxon>
        <taxon>Nematoda</taxon>
        <taxon>Chromadorea</taxon>
        <taxon>Rhabditida</taxon>
        <taxon>Rhabditina</taxon>
        <taxon>Rhabditomorpha</taxon>
        <taxon>Rhabditoidea</taxon>
        <taxon>Rhabditidae</taxon>
        <taxon>Peloderinae</taxon>
        <taxon>Caenorhabditis</taxon>
    </lineage>
</organism>
<comment type="function">
    <text evidence="6">Phosphorylates Ins(1,3,4,5,6)P5 at position 2 to form Ins(1,2,3,4,5,6)P6 (InsP6 or phytate).</text>
</comment>
<keyword evidence="8" id="KW-1185">Reference proteome</keyword>
<sequence>MTSSPVVDLRDYRSFCFRGEGQANLVISAKHAATGSRIAKSERVNKYMERIITPFIEPQFRVNPHIVELKIRDVHHLAKVPSLPADEKVETFDELVQLPDELSFLPFSAIPKGTKRLGCLQMLDATSIPNTVLTKTENTITIEVKPKQGFFQNHPNFNVPYCNNCILQIEKCGSGRFSEMYDFCPLDLYSGNYGRMRHSLESLFRDPHRNLRVFVNGYLVHCDKKTVEQSDFDETFFPDRRAKLDDLYHALCLVLSGSDENSPFQLHDSSVLGQILTAQKIDSIGLGRAFSLYNALPGNVKAEILDKTRLARKGLDAILSPAKNDAQNLIERYLVSATMKDCSIMVSLKLVSPSSGEYPSDVVTLANGTRFAYSIKIVDLDPKTPKHIQNAYTRLSAGLKILRIGIEQGVRRKPCVPPESVENV</sequence>
<dbReference type="EMBL" id="CAJGYM010000061">
    <property type="protein sequence ID" value="CAD6195838.1"/>
    <property type="molecule type" value="Genomic_DNA"/>
</dbReference>
<evidence type="ECO:0000256" key="4">
    <source>
        <dbReference type="ARBA" id="ARBA00022777"/>
    </source>
</evidence>
<evidence type="ECO:0000313" key="8">
    <source>
        <dbReference type="Proteomes" id="UP000835052"/>
    </source>
</evidence>
<keyword evidence="2 6" id="KW-0808">Transferase</keyword>
<dbReference type="PANTHER" id="PTHR14456">
    <property type="entry name" value="INOSITOL POLYPHOSPHATE KINASE 1"/>
    <property type="match status" value="1"/>
</dbReference>
<dbReference type="PANTHER" id="PTHR14456:SF2">
    <property type="entry name" value="INOSITOL-PENTAKISPHOSPHATE 2-KINASE"/>
    <property type="match status" value="1"/>
</dbReference>
<evidence type="ECO:0000256" key="2">
    <source>
        <dbReference type="ARBA" id="ARBA00022679"/>
    </source>
</evidence>
<dbReference type="GO" id="GO:0005634">
    <property type="term" value="C:nucleus"/>
    <property type="evidence" value="ECO:0007669"/>
    <property type="project" value="TreeGrafter"/>
</dbReference>
<keyword evidence="3 6" id="KW-0547">Nucleotide-binding</keyword>
<name>A0A8S1HLH1_9PELO</name>
<comment type="domain">
    <text evidence="6">The EXKPK motif is conserved in inositol-pentakisphosphate 2-kinases of both family 1 and 2.</text>
</comment>
<evidence type="ECO:0000256" key="3">
    <source>
        <dbReference type="ARBA" id="ARBA00022741"/>
    </source>
</evidence>
<proteinExistence type="predicted"/>
<reference evidence="7" key="1">
    <citation type="submission" date="2020-10" db="EMBL/GenBank/DDBJ databases">
        <authorList>
            <person name="Kikuchi T."/>
        </authorList>
    </citation>
    <scope>NUCLEOTIDE SEQUENCE</scope>
    <source>
        <strain evidence="7">NKZ352</strain>
    </source>
</reference>
<dbReference type="OrthoDB" id="272370at2759"/>
<gene>
    <name evidence="7" type="ORF">CAUJ_LOCUS11756</name>
</gene>